<organism evidence="1 2">
    <name type="scientific">Acer yangbiense</name>
    <dbReference type="NCBI Taxonomy" id="1000413"/>
    <lineage>
        <taxon>Eukaryota</taxon>
        <taxon>Viridiplantae</taxon>
        <taxon>Streptophyta</taxon>
        <taxon>Embryophyta</taxon>
        <taxon>Tracheophyta</taxon>
        <taxon>Spermatophyta</taxon>
        <taxon>Magnoliopsida</taxon>
        <taxon>eudicotyledons</taxon>
        <taxon>Gunneridae</taxon>
        <taxon>Pentapetalae</taxon>
        <taxon>rosids</taxon>
        <taxon>malvids</taxon>
        <taxon>Sapindales</taxon>
        <taxon>Sapindaceae</taxon>
        <taxon>Hippocastanoideae</taxon>
        <taxon>Acereae</taxon>
        <taxon>Acer</taxon>
    </lineage>
</organism>
<accession>A0A5C7IX17</accession>
<proteinExistence type="predicted"/>
<name>A0A5C7IX17_9ROSI</name>
<comment type="caution">
    <text evidence="1">The sequence shown here is derived from an EMBL/GenBank/DDBJ whole genome shotgun (WGS) entry which is preliminary data.</text>
</comment>
<dbReference type="OrthoDB" id="2014201at2759"/>
<evidence type="ECO:0008006" key="3">
    <source>
        <dbReference type="Google" id="ProtNLM"/>
    </source>
</evidence>
<protein>
    <recommendedName>
        <fullName evidence="3">Hexosyltransferase</fullName>
    </recommendedName>
</protein>
<dbReference type="EMBL" id="VAHF01000001">
    <property type="protein sequence ID" value="TXG73072.1"/>
    <property type="molecule type" value="Genomic_DNA"/>
</dbReference>
<evidence type="ECO:0000313" key="1">
    <source>
        <dbReference type="EMBL" id="TXG73072.1"/>
    </source>
</evidence>
<keyword evidence="2" id="KW-1185">Reference proteome</keyword>
<evidence type="ECO:0000313" key="2">
    <source>
        <dbReference type="Proteomes" id="UP000323000"/>
    </source>
</evidence>
<reference evidence="2" key="1">
    <citation type="journal article" date="2019" name="Gigascience">
        <title>De novo genome assembly of the endangered Acer yangbiense, a plant species with extremely small populations endemic to Yunnan Province, China.</title>
        <authorList>
            <person name="Yang J."/>
            <person name="Wariss H.M."/>
            <person name="Tao L."/>
            <person name="Zhang R."/>
            <person name="Yun Q."/>
            <person name="Hollingsworth P."/>
            <person name="Dao Z."/>
            <person name="Luo G."/>
            <person name="Guo H."/>
            <person name="Ma Y."/>
            <person name="Sun W."/>
        </authorList>
    </citation>
    <scope>NUCLEOTIDE SEQUENCE [LARGE SCALE GENOMIC DNA]</scope>
    <source>
        <strain evidence="2">cv. Malutang</strain>
    </source>
</reference>
<gene>
    <name evidence="1" type="ORF">EZV62_001651</name>
</gene>
<dbReference type="AlphaFoldDB" id="A0A5C7IX17"/>
<sequence length="102" mass="11705">MIYLDGDIQVLAALITFSKIQMLLLCCHGLFCEKNWSNSPQFKIGYCQQCLERVHWPAEMGSPPLLYFNAGLFVYQSNILTYSDSWTLSKSLLQLCLRGKTF</sequence>
<dbReference type="Proteomes" id="UP000323000">
    <property type="component" value="Chromosome 1"/>
</dbReference>